<reference evidence="1" key="1">
    <citation type="submission" date="2023-12" db="EMBL/GenBank/DDBJ databases">
        <title>'Antibacterial potential of Stenotrophomonas maltophilia cystic fibrosis isolates' (manuscript under preparation).</title>
        <authorList>
            <person name="Crisan C.V."/>
            <person name="Pettis M."/>
            <person name="Goldberg J.B."/>
        </authorList>
    </citation>
    <scope>NUCLEOTIDE SEQUENCE</scope>
    <source>
        <strain evidence="1">CCV129</strain>
    </source>
</reference>
<proteinExistence type="predicted"/>
<comment type="caution">
    <text evidence="1">The sequence shown here is derived from an EMBL/GenBank/DDBJ whole genome shotgun (WGS) entry which is preliminary data.</text>
</comment>
<dbReference type="RefSeq" id="WP_322540428.1">
    <property type="nucleotide sequence ID" value="NZ_JAXRVB010000005.1"/>
</dbReference>
<accession>A0AAJ2WJH8</accession>
<organism evidence="1 2">
    <name type="scientific">Stenotrophomonas maltophilia</name>
    <name type="common">Pseudomonas maltophilia</name>
    <name type="synonym">Xanthomonas maltophilia</name>
    <dbReference type="NCBI Taxonomy" id="40324"/>
    <lineage>
        <taxon>Bacteria</taxon>
        <taxon>Pseudomonadati</taxon>
        <taxon>Pseudomonadota</taxon>
        <taxon>Gammaproteobacteria</taxon>
        <taxon>Lysobacterales</taxon>
        <taxon>Lysobacteraceae</taxon>
        <taxon>Stenotrophomonas</taxon>
        <taxon>Stenotrophomonas maltophilia group</taxon>
    </lineage>
</organism>
<dbReference type="EMBL" id="JAXRVB010000005">
    <property type="protein sequence ID" value="MDZ5764115.1"/>
    <property type="molecule type" value="Genomic_DNA"/>
</dbReference>
<dbReference type="Proteomes" id="UP001288387">
    <property type="component" value="Unassembled WGS sequence"/>
</dbReference>
<evidence type="ECO:0000313" key="1">
    <source>
        <dbReference type="EMBL" id="MDZ5764115.1"/>
    </source>
</evidence>
<sequence>MVSLLDEARRYLPDGLSERGLATLYAQLARLDQRFPFYTTTDFEFLLQGDLIQDVNHYAFLPDGTVRSGRARVMLLSNTCDMSLENARDDEVMVSVAPIMRVSRWIEALKNRGVDAGKIEDKAKSARLQRLTSIVYLPERTGMEESFVLLDKIQSIPISLISNWKEARTAVLSQAGEWTLVTKLSMHFSRQLEGVMRG</sequence>
<gene>
    <name evidence="1" type="ORF">U4I38_06455</name>
</gene>
<protein>
    <submittedName>
        <fullName evidence="1">Uncharacterized protein</fullName>
    </submittedName>
</protein>
<dbReference type="AlphaFoldDB" id="A0AAJ2WJH8"/>
<name>A0AAJ2WJH8_STEMA</name>
<evidence type="ECO:0000313" key="2">
    <source>
        <dbReference type="Proteomes" id="UP001288387"/>
    </source>
</evidence>